<sequence length="109" mass="12580">MVRVVILNVLIIRKIDMSLKLSCDNCGAHLDNANQVCLECNHVPSHMEPTVKPCKWWRNSQCGYDSDQEGPPEVIYLLWWDEVGLASPLDATWNKVRLNPCDIKYRIVR</sequence>
<reference evidence="1" key="1">
    <citation type="journal article" date="2015" name="Nature">
        <title>Complex archaea that bridge the gap between prokaryotes and eukaryotes.</title>
        <authorList>
            <person name="Spang A."/>
            <person name="Saw J.H."/>
            <person name="Jorgensen S.L."/>
            <person name="Zaremba-Niedzwiedzka K."/>
            <person name="Martijn J."/>
            <person name="Lind A.E."/>
            <person name="van Eijk R."/>
            <person name="Schleper C."/>
            <person name="Guy L."/>
            <person name="Ettema T.J."/>
        </authorList>
    </citation>
    <scope>NUCLEOTIDE SEQUENCE</scope>
</reference>
<proteinExistence type="predicted"/>
<organism evidence="1">
    <name type="scientific">marine sediment metagenome</name>
    <dbReference type="NCBI Taxonomy" id="412755"/>
    <lineage>
        <taxon>unclassified sequences</taxon>
        <taxon>metagenomes</taxon>
        <taxon>ecological metagenomes</taxon>
    </lineage>
</organism>
<accession>A0A0F9HMA8</accession>
<comment type="caution">
    <text evidence="1">The sequence shown here is derived from an EMBL/GenBank/DDBJ whole genome shotgun (WGS) entry which is preliminary data.</text>
</comment>
<gene>
    <name evidence="1" type="ORF">LCGC14_2046580</name>
</gene>
<dbReference type="AlphaFoldDB" id="A0A0F9HMA8"/>
<name>A0A0F9HMA8_9ZZZZ</name>
<evidence type="ECO:0000313" key="1">
    <source>
        <dbReference type="EMBL" id="KKL76267.1"/>
    </source>
</evidence>
<protein>
    <submittedName>
        <fullName evidence="1">Uncharacterized protein</fullName>
    </submittedName>
</protein>
<dbReference type="EMBL" id="LAZR01024100">
    <property type="protein sequence ID" value="KKL76267.1"/>
    <property type="molecule type" value="Genomic_DNA"/>
</dbReference>